<dbReference type="InterPro" id="IPR027417">
    <property type="entry name" value="P-loop_NTPase"/>
</dbReference>
<dbReference type="NCBIfam" id="TIGR03263">
    <property type="entry name" value="guanyl_kin"/>
    <property type="match status" value="1"/>
</dbReference>
<evidence type="ECO:0000256" key="3">
    <source>
        <dbReference type="ARBA" id="ARBA00016296"/>
    </source>
</evidence>
<comment type="catalytic activity">
    <reaction evidence="9">
        <text>GMP + ATP = GDP + ADP</text>
        <dbReference type="Rhea" id="RHEA:20780"/>
        <dbReference type="ChEBI" id="CHEBI:30616"/>
        <dbReference type="ChEBI" id="CHEBI:58115"/>
        <dbReference type="ChEBI" id="CHEBI:58189"/>
        <dbReference type="ChEBI" id="CHEBI:456216"/>
        <dbReference type="EC" id="2.7.4.8"/>
    </reaction>
</comment>
<dbReference type="EMBL" id="AP025516">
    <property type="protein sequence ID" value="BDD86427.1"/>
    <property type="molecule type" value="Genomic_DNA"/>
</dbReference>
<dbReference type="RefSeq" id="WP_284153515.1">
    <property type="nucleotide sequence ID" value="NZ_AP025516.1"/>
</dbReference>
<evidence type="ECO:0000256" key="5">
    <source>
        <dbReference type="ARBA" id="ARBA00022741"/>
    </source>
</evidence>
<dbReference type="Gene3D" id="3.30.63.10">
    <property type="entry name" value="Guanylate Kinase phosphate binding domain"/>
    <property type="match status" value="1"/>
</dbReference>
<evidence type="ECO:0000256" key="2">
    <source>
        <dbReference type="ARBA" id="ARBA00012961"/>
    </source>
</evidence>
<keyword evidence="5 9" id="KW-0547">Nucleotide-binding</keyword>
<evidence type="ECO:0000256" key="8">
    <source>
        <dbReference type="ARBA" id="ARBA00030128"/>
    </source>
</evidence>
<dbReference type="HAMAP" id="MF_00328">
    <property type="entry name" value="Guanylate_kinase"/>
    <property type="match status" value="1"/>
</dbReference>
<comment type="function">
    <text evidence="9">Essential for recycling GMP and indirectly, cGMP.</text>
</comment>
<dbReference type="GO" id="GO:0016301">
    <property type="term" value="F:kinase activity"/>
    <property type="evidence" value="ECO:0007669"/>
    <property type="project" value="UniProtKB-KW"/>
</dbReference>
<dbReference type="CDD" id="cd00071">
    <property type="entry name" value="GMPK"/>
    <property type="match status" value="1"/>
</dbReference>
<evidence type="ECO:0000256" key="6">
    <source>
        <dbReference type="ARBA" id="ARBA00022777"/>
    </source>
</evidence>
<dbReference type="PROSITE" id="PS00856">
    <property type="entry name" value="GUANYLATE_KINASE_1"/>
    <property type="match status" value="1"/>
</dbReference>
<protein>
    <recommendedName>
        <fullName evidence="3 9">Guanylate kinase</fullName>
        <ecNumber evidence="2 9">2.7.4.8</ecNumber>
    </recommendedName>
    <alternativeName>
        <fullName evidence="8 9">GMP kinase</fullName>
    </alternativeName>
</protein>
<gene>
    <name evidence="9 11" type="primary">gmk</name>
    <name evidence="11" type="ORF">DPPLL_07920</name>
</gene>
<feature type="domain" description="Guanylate kinase-like" evidence="10">
    <location>
        <begin position="4"/>
        <end position="183"/>
    </location>
</feature>
<dbReference type="PANTHER" id="PTHR23117">
    <property type="entry name" value="GUANYLATE KINASE-RELATED"/>
    <property type="match status" value="1"/>
</dbReference>
<dbReference type="InterPro" id="IPR008145">
    <property type="entry name" value="GK/Ca_channel_bsu"/>
</dbReference>
<dbReference type="EC" id="2.7.4.8" evidence="2 9"/>
<sequence>MMIGSLFIVSAPSGTGKTTLLRQVMDKVERLVFSVSHTTRAPRRGEEDGRDYYFVSEERFTSMIKAGAFLEWAQVHDNYYGTAVSPLANRLERGYDVILDIDVQGAAQVRSADKFPCVSVFVAPPDLQELEKRLRGRESDDERTIARRLANARRELERCHEYQYLIVNDRLADAVRMLCGILYAERAKNRRAVDGIVLDERYR</sequence>
<evidence type="ECO:0000256" key="4">
    <source>
        <dbReference type="ARBA" id="ARBA00022679"/>
    </source>
</evidence>
<keyword evidence="12" id="KW-1185">Reference proteome</keyword>
<dbReference type="PROSITE" id="PS50052">
    <property type="entry name" value="GUANYLATE_KINASE_2"/>
    <property type="match status" value="1"/>
</dbReference>
<evidence type="ECO:0000256" key="1">
    <source>
        <dbReference type="ARBA" id="ARBA00005790"/>
    </source>
</evidence>
<keyword evidence="4 9" id="KW-0808">Transferase</keyword>
<evidence type="ECO:0000259" key="10">
    <source>
        <dbReference type="PROSITE" id="PS50052"/>
    </source>
</evidence>
<dbReference type="SUPFAM" id="SSF52540">
    <property type="entry name" value="P-loop containing nucleoside triphosphate hydrolases"/>
    <property type="match status" value="1"/>
</dbReference>
<dbReference type="PANTHER" id="PTHR23117:SF13">
    <property type="entry name" value="GUANYLATE KINASE"/>
    <property type="match status" value="1"/>
</dbReference>
<keyword evidence="6 9" id="KW-0418">Kinase</keyword>
<evidence type="ECO:0000313" key="11">
    <source>
        <dbReference type="EMBL" id="BDD86427.1"/>
    </source>
</evidence>
<dbReference type="Proteomes" id="UP000830055">
    <property type="component" value="Chromosome"/>
</dbReference>
<dbReference type="InterPro" id="IPR008144">
    <property type="entry name" value="Guanylate_kin-like_dom"/>
</dbReference>
<feature type="binding site" evidence="9">
    <location>
        <begin position="11"/>
        <end position="18"/>
    </location>
    <ligand>
        <name>ATP</name>
        <dbReference type="ChEBI" id="CHEBI:30616"/>
    </ligand>
</feature>
<keyword evidence="9" id="KW-0963">Cytoplasm</keyword>
<organism evidence="11 12">
    <name type="scientific">Desulfofustis limnaeus</name>
    <dbReference type="NCBI Taxonomy" id="2740163"/>
    <lineage>
        <taxon>Bacteria</taxon>
        <taxon>Pseudomonadati</taxon>
        <taxon>Thermodesulfobacteriota</taxon>
        <taxon>Desulfobulbia</taxon>
        <taxon>Desulfobulbales</taxon>
        <taxon>Desulfocapsaceae</taxon>
        <taxon>Desulfofustis</taxon>
    </lineage>
</organism>
<dbReference type="SMART" id="SM00072">
    <property type="entry name" value="GuKc"/>
    <property type="match status" value="1"/>
</dbReference>
<dbReference type="Gene3D" id="3.40.50.300">
    <property type="entry name" value="P-loop containing nucleotide triphosphate hydrolases"/>
    <property type="match status" value="2"/>
</dbReference>
<evidence type="ECO:0000313" key="12">
    <source>
        <dbReference type="Proteomes" id="UP000830055"/>
    </source>
</evidence>
<dbReference type="Pfam" id="PF00625">
    <property type="entry name" value="Guanylate_kin"/>
    <property type="match status" value="1"/>
</dbReference>
<name>A0ABM7W672_9BACT</name>
<proteinExistence type="inferred from homology"/>
<comment type="subcellular location">
    <subcellularLocation>
        <location evidence="9">Cytoplasm</location>
    </subcellularLocation>
</comment>
<evidence type="ECO:0000256" key="9">
    <source>
        <dbReference type="HAMAP-Rule" id="MF_00328"/>
    </source>
</evidence>
<dbReference type="InterPro" id="IPR020590">
    <property type="entry name" value="Guanylate_kinase_CS"/>
</dbReference>
<comment type="similarity">
    <text evidence="1 9">Belongs to the guanylate kinase family.</text>
</comment>
<reference evidence="11 12" key="1">
    <citation type="submission" date="2022-01" db="EMBL/GenBank/DDBJ databases">
        <title>Desulfofustis limnae sp. nov., a novel mesophilic sulfate-reducing bacterium isolated from marsh soil.</title>
        <authorList>
            <person name="Watanabe M."/>
            <person name="Takahashi A."/>
            <person name="Kojima H."/>
            <person name="Fukui M."/>
        </authorList>
    </citation>
    <scope>NUCLEOTIDE SEQUENCE [LARGE SCALE GENOMIC DNA]</scope>
    <source>
        <strain evidence="11 12">PPLL</strain>
    </source>
</reference>
<dbReference type="InterPro" id="IPR017665">
    <property type="entry name" value="Guanylate_kinase"/>
</dbReference>
<keyword evidence="7 9" id="KW-0067">ATP-binding</keyword>
<evidence type="ECO:0000256" key="7">
    <source>
        <dbReference type="ARBA" id="ARBA00022840"/>
    </source>
</evidence>
<accession>A0ABM7W672</accession>